<evidence type="ECO:0000313" key="2">
    <source>
        <dbReference type="Proteomes" id="UP001596083"/>
    </source>
</evidence>
<accession>A0ABW0Z0N5</accession>
<protein>
    <submittedName>
        <fullName evidence="1">Toxin-antitoxin system YwqK family antitoxin</fullName>
    </submittedName>
</protein>
<dbReference type="EMBL" id="JBHSPB010000010">
    <property type="protein sequence ID" value="MFC5721992.1"/>
    <property type="molecule type" value="Genomic_DNA"/>
</dbReference>
<organism evidence="1 2">
    <name type="scientific">Streptomyces gamaensis</name>
    <dbReference type="NCBI Taxonomy" id="1763542"/>
    <lineage>
        <taxon>Bacteria</taxon>
        <taxon>Bacillati</taxon>
        <taxon>Actinomycetota</taxon>
        <taxon>Actinomycetes</taxon>
        <taxon>Kitasatosporales</taxon>
        <taxon>Streptomycetaceae</taxon>
        <taxon>Streptomyces</taxon>
    </lineage>
</organism>
<keyword evidence="2" id="KW-1185">Reference proteome</keyword>
<proteinExistence type="predicted"/>
<gene>
    <name evidence="1" type="ORF">ACFP1Z_17635</name>
</gene>
<comment type="caution">
    <text evidence="1">The sequence shown here is derived from an EMBL/GenBank/DDBJ whole genome shotgun (WGS) entry which is preliminary data.</text>
</comment>
<dbReference type="Proteomes" id="UP001596083">
    <property type="component" value="Unassembled WGS sequence"/>
</dbReference>
<reference evidence="2" key="1">
    <citation type="journal article" date="2019" name="Int. J. Syst. Evol. Microbiol.">
        <title>The Global Catalogue of Microorganisms (GCM) 10K type strain sequencing project: providing services to taxonomists for standard genome sequencing and annotation.</title>
        <authorList>
            <consortium name="The Broad Institute Genomics Platform"/>
            <consortium name="The Broad Institute Genome Sequencing Center for Infectious Disease"/>
            <person name="Wu L."/>
            <person name="Ma J."/>
        </authorList>
    </citation>
    <scope>NUCLEOTIDE SEQUENCE [LARGE SCALE GENOMIC DNA]</scope>
    <source>
        <strain evidence="2">CGMCC 4.7304</strain>
    </source>
</reference>
<sequence length="118" mass="13298">MKRVDLDAPDVEYGYFLLYRGELFTGEVTEYIGDQLVSLDHYTDGVLNGLSRAWHVNGTLESEGFVRMGFPVGEWKEWHANGVLASRKVFSGTPSGVLEVDEWDENGRVTKCWHRSGG</sequence>
<name>A0ABW0Z0N5_9ACTN</name>
<evidence type="ECO:0000313" key="1">
    <source>
        <dbReference type="EMBL" id="MFC5721992.1"/>
    </source>
</evidence>
<dbReference type="SUPFAM" id="SSF82185">
    <property type="entry name" value="Histone H3 K4-specific methyltransferase SET7/9 N-terminal domain"/>
    <property type="match status" value="1"/>
</dbReference>
<dbReference type="Gene3D" id="2.20.110.10">
    <property type="entry name" value="Histone H3 K4-specific methyltransferase SET7/9 N-terminal domain"/>
    <property type="match status" value="1"/>
</dbReference>
<dbReference type="RefSeq" id="WP_390317354.1">
    <property type="nucleotide sequence ID" value="NZ_JBHSPB010000010.1"/>
</dbReference>